<dbReference type="InterPro" id="IPR022973">
    <property type="entry name" value="Ribosomal_uL10_bac"/>
</dbReference>
<comment type="function">
    <text evidence="5">Forms part of the ribosomal stalk, playing a central role in the interaction of the ribosome with GTP-bound translation factors.</text>
</comment>
<organism evidence="6 7">
    <name type="scientific">Candidatus Falkowbacteria bacterium RIFOXYA2_FULL_38_12</name>
    <dbReference type="NCBI Taxonomy" id="1797993"/>
    <lineage>
        <taxon>Bacteria</taxon>
        <taxon>Candidatus Falkowiibacteriota</taxon>
    </lineage>
</organism>
<reference evidence="6 7" key="1">
    <citation type="journal article" date="2016" name="Nat. Commun.">
        <title>Thousands of microbial genomes shed light on interconnected biogeochemical processes in an aquifer system.</title>
        <authorList>
            <person name="Anantharaman K."/>
            <person name="Brown C.T."/>
            <person name="Hug L.A."/>
            <person name="Sharon I."/>
            <person name="Castelle C.J."/>
            <person name="Probst A.J."/>
            <person name="Thomas B.C."/>
            <person name="Singh A."/>
            <person name="Wilkins M.J."/>
            <person name="Karaoz U."/>
            <person name="Brodie E.L."/>
            <person name="Williams K.H."/>
            <person name="Hubbard S.S."/>
            <person name="Banfield J.F."/>
        </authorList>
    </citation>
    <scope>NUCLEOTIDE SEQUENCE [LARGE SCALE GENOMIC DNA]</scope>
</reference>
<dbReference type="GO" id="GO:1990904">
    <property type="term" value="C:ribonucleoprotein complex"/>
    <property type="evidence" value="ECO:0007669"/>
    <property type="project" value="UniProtKB-KW"/>
</dbReference>
<dbReference type="EMBL" id="MFGA01000020">
    <property type="protein sequence ID" value="OGF20842.1"/>
    <property type="molecule type" value="Genomic_DNA"/>
</dbReference>
<dbReference type="Gene3D" id="6.10.250.290">
    <property type="match status" value="1"/>
</dbReference>
<keyword evidence="2 5" id="KW-0689">Ribosomal protein</keyword>
<evidence type="ECO:0000256" key="4">
    <source>
        <dbReference type="ARBA" id="ARBA00035202"/>
    </source>
</evidence>
<dbReference type="AlphaFoldDB" id="A0A1F5S2P5"/>
<keyword evidence="5" id="KW-0694">RNA-binding</keyword>
<dbReference type="Gene3D" id="3.30.70.1730">
    <property type="match status" value="1"/>
</dbReference>
<accession>A0A1F5S2P5</accession>
<evidence type="ECO:0000256" key="1">
    <source>
        <dbReference type="ARBA" id="ARBA00008889"/>
    </source>
</evidence>
<dbReference type="NCBIfam" id="NF000955">
    <property type="entry name" value="PRK00099.1-1"/>
    <property type="match status" value="1"/>
</dbReference>
<dbReference type="InterPro" id="IPR047865">
    <property type="entry name" value="Ribosomal_uL10_bac_type"/>
</dbReference>
<evidence type="ECO:0000256" key="2">
    <source>
        <dbReference type="ARBA" id="ARBA00022980"/>
    </source>
</evidence>
<protein>
    <recommendedName>
        <fullName evidence="4 5">Large ribosomal subunit protein uL10</fullName>
    </recommendedName>
</protein>
<comment type="similarity">
    <text evidence="1 5">Belongs to the universal ribosomal protein uL10 family.</text>
</comment>
<gene>
    <name evidence="5" type="primary">rplJ</name>
    <name evidence="6" type="ORF">A2257_03280</name>
</gene>
<comment type="caution">
    <text evidence="6">The sequence shown here is derived from an EMBL/GenBank/DDBJ whole genome shotgun (WGS) entry which is preliminary data.</text>
</comment>
<dbReference type="HAMAP" id="MF_00362">
    <property type="entry name" value="Ribosomal_uL10"/>
    <property type="match status" value="1"/>
</dbReference>
<evidence type="ECO:0000256" key="5">
    <source>
        <dbReference type="HAMAP-Rule" id="MF_00362"/>
    </source>
</evidence>
<keyword evidence="3 5" id="KW-0687">Ribonucleoprotein</keyword>
<evidence type="ECO:0000313" key="7">
    <source>
        <dbReference type="Proteomes" id="UP000177407"/>
    </source>
</evidence>
<dbReference type="InterPro" id="IPR001790">
    <property type="entry name" value="Ribosomal_uL10"/>
</dbReference>
<evidence type="ECO:0000313" key="6">
    <source>
        <dbReference type="EMBL" id="OGF20842.1"/>
    </source>
</evidence>
<dbReference type="PANTHER" id="PTHR11560">
    <property type="entry name" value="39S RIBOSOMAL PROTEIN L10, MITOCHONDRIAL"/>
    <property type="match status" value="1"/>
</dbReference>
<dbReference type="GO" id="GO:0070180">
    <property type="term" value="F:large ribosomal subunit rRNA binding"/>
    <property type="evidence" value="ECO:0007669"/>
    <property type="project" value="UniProtKB-UniRule"/>
</dbReference>
<comment type="subunit">
    <text evidence="5">Part of the ribosomal stalk of the 50S ribosomal subunit. The N-terminus interacts with L11 and the large rRNA to form the base of the stalk. The C-terminus forms an elongated spine to which L12 dimers bind in a sequential fashion forming a multimeric L10(L12)X complex.</text>
</comment>
<dbReference type="Pfam" id="PF00466">
    <property type="entry name" value="Ribosomal_L10"/>
    <property type="match status" value="1"/>
</dbReference>
<proteinExistence type="inferred from homology"/>
<dbReference type="InterPro" id="IPR043141">
    <property type="entry name" value="Ribosomal_uL10-like_sf"/>
</dbReference>
<sequence length="173" mass="18861">MPKTKDQKKEDLKSLEDKFARTKAAVFVNFSGLNVKDTTSLRSSLRKEGIDYGVAKKTLIKIAMDKTGYSGVDPKQFEGNVAAVFGYDDEVLPAKILKQFKAQHDALKILGGILEKKYIDSAKVLELANIPGKQELLAQLVGSLNSPVSGFVNVLAGNLRGFVQVLKSMSEKA</sequence>
<dbReference type="GO" id="GO:0006412">
    <property type="term" value="P:translation"/>
    <property type="evidence" value="ECO:0007669"/>
    <property type="project" value="UniProtKB-UniRule"/>
</dbReference>
<dbReference type="SUPFAM" id="SSF160369">
    <property type="entry name" value="Ribosomal protein L10-like"/>
    <property type="match status" value="1"/>
</dbReference>
<dbReference type="CDD" id="cd05797">
    <property type="entry name" value="Ribosomal_L10"/>
    <property type="match status" value="1"/>
</dbReference>
<evidence type="ECO:0000256" key="3">
    <source>
        <dbReference type="ARBA" id="ARBA00023274"/>
    </source>
</evidence>
<dbReference type="Proteomes" id="UP000177407">
    <property type="component" value="Unassembled WGS sequence"/>
</dbReference>
<dbReference type="GO" id="GO:0005840">
    <property type="term" value="C:ribosome"/>
    <property type="evidence" value="ECO:0007669"/>
    <property type="project" value="UniProtKB-KW"/>
</dbReference>
<keyword evidence="5" id="KW-0699">rRNA-binding</keyword>
<name>A0A1F5S2P5_9BACT</name>